<dbReference type="InterPro" id="IPR029063">
    <property type="entry name" value="SAM-dependent_MTases_sf"/>
</dbReference>
<sequence length="260" mass="28176">MRRTRGAAASDDGEILSKTYQELFDQRGSAYDRAMRRYPEARRQEFEQAIEAAAPAPGMVVADVPAGGGYLQAYLPSGCTCLGHEPCASFTNHGAVAGQPTQLLPLPWARATVDRAISLAGVHHLDDKRPLFSELHRVVRPGGRLVVSDVAAASAVARFLDGYVGGHNSTGHEGVFLDERTLRELAEAGWTVENAAIRDFHWVFPDRTAMAMFCHELFDLRSSTPADTQAAIEDQLGVSTLANGGAAMHWSLMTISARRT</sequence>
<protein>
    <submittedName>
        <fullName evidence="2">Methyltransferase domain-containing protein</fullName>
    </submittedName>
</protein>
<keyword evidence="2" id="KW-0489">Methyltransferase</keyword>
<dbReference type="Gene3D" id="3.40.50.150">
    <property type="entry name" value="Vaccinia Virus protein VP39"/>
    <property type="match status" value="1"/>
</dbReference>
<keyword evidence="2" id="KW-0808">Transferase</keyword>
<dbReference type="GO" id="GO:0032259">
    <property type="term" value="P:methylation"/>
    <property type="evidence" value="ECO:0007669"/>
    <property type="project" value="UniProtKB-KW"/>
</dbReference>
<dbReference type="EMBL" id="SSFD01000385">
    <property type="protein sequence ID" value="TXH78545.1"/>
    <property type="molecule type" value="Genomic_DNA"/>
</dbReference>
<evidence type="ECO:0000259" key="1">
    <source>
        <dbReference type="Pfam" id="PF08241"/>
    </source>
</evidence>
<feature type="domain" description="Methyltransferase type 11" evidence="1">
    <location>
        <begin position="63"/>
        <end position="147"/>
    </location>
</feature>
<dbReference type="GO" id="GO:0008757">
    <property type="term" value="F:S-adenosylmethionine-dependent methyltransferase activity"/>
    <property type="evidence" value="ECO:0007669"/>
    <property type="project" value="InterPro"/>
</dbReference>
<dbReference type="Proteomes" id="UP000321192">
    <property type="component" value="Unassembled WGS sequence"/>
</dbReference>
<organism evidence="2 3">
    <name type="scientific">Thauera aminoaromatica</name>
    <dbReference type="NCBI Taxonomy" id="164330"/>
    <lineage>
        <taxon>Bacteria</taxon>
        <taxon>Pseudomonadati</taxon>
        <taxon>Pseudomonadota</taxon>
        <taxon>Betaproteobacteria</taxon>
        <taxon>Rhodocyclales</taxon>
        <taxon>Zoogloeaceae</taxon>
        <taxon>Thauera</taxon>
    </lineage>
</organism>
<dbReference type="Pfam" id="PF08241">
    <property type="entry name" value="Methyltransf_11"/>
    <property type="match status" value="1"/>
</dbReference>
<dbReference type="InterPro" id="IPR013216">
    <property type="entry name" value="Methyltransf_11"/>
</dbReference>
<name>A0A5C7S6F6_THASP</name>
<evidence type="ECO:0000313" key="2">
    <source>
        <dbReference type="EMBL" id="TXH78545.1"/>
    </source>
</evidence>
<reference evidence="2 3" key="1">
    <citation type="submission" date="2018-09" db="EMBL/GenBank/DDBJ databases">
        <title>Metagenome Assembled Genomes from an Advanced Water Purification Facility.</title>
        <authorList>
            <person name="Stamps B.W."/>
            <person name="Spear J.R."/>
        </authorList>
    </citation>
    <scope>NUCLEOTIDE SEQUENCE [LARGE SCALE GENOMIC DNA]</scope>
    <source>
        <strain evidence="2">Bin_27_1</strain>
    </source>
</reference>
<accession>A0A5C7S6F6</accession>
<comment type="caution">
    <text evidence="2">The sequence shown here is derived from an EMBL/GenBank/DDBJ whole genome shotgun (WGS) entry which is preliminary data.</text>
</comment>
<proteinExistence type="predicted"/>
<dbReference type="AlphaFoldDB" id="A0A5C7S6F6"/>
<dbReference type="SUPFAM" id="SSF53335">
    <property type="entry name" value="S-adenosyl-L-methionine-dependent methyltransferases"/>
    <property type="match status" value="1"/>
</dbReference>
<gene>
    <name evidence="2" type="ORF">E6Q80_22475</name>
</gene>
<evidence type="ECO:0000313" key="3">
    <source>
        <dbReference type="Proteomes" id="UP000321192"/>
    </source>
</evidence>